<proteinExistence type="predicted"/>
<keyword evidence="1" id="KW-0732">Signal</keyword>
<keyword evidence="3" id="KW-1185">Reference proteome</keyword>
<evidence type="ECO:0000256" key="1">
    <source>
        <dbReference type="SAM" id="SignalP"/>
    </source>
</evidence>
<evidence type="ECO:0008006" key="4">
    <source>
        <dbReference type="Google" id="ProtNLM"/>
    </source>
</evidence>
<name>A0ABS3H261_9ENTE</name>
<reference evidence="2 3" key="1">
    <citation type="submission" date="2021-03" db="EMBL/GenBank/DDBJ databases">
        <title>Enterococcal diversity collection.</title>
        <authorList>
            <person name="Gilmore M.S."/>
            <person name="Schwartzman J."/>
            <person name="Van Tyne D."/>
            <person name="Martin M."/>
            <person name="Earl A.M."/>
            <person name="Manson A.L."/>
            <person name="Straub T."/>
            <person name="Salamzade R."/>
            <person name="Saavedra J."/>
            <person name="Lebreton F."/>
            <person name="Prichula J."/>
            <person name="Schaufler K."/>
            <person name="Gaca A."/>
            <person name="Sgardioli B."/>
            <person name="Wagenaar J."/>
            <person name="Strong T."/>
        </authorList>
    </citation>
    <scope>NUCLEOTIDE SEQUENCE [LARGE SCALE GENOMIC DNA]</scope>
    <source>
        <strain evidence="2 3">DIV0869a</strain>
    </source>
</reference>
<accession>A0ABS3H261</accession>
<evidence type="ECO:0000313" key="2">
    <source>
        <dbReference type="EMBL" id="MBO0441615.1"/>
    </source>
</evidence>
<dbReference type="Proteomes" id="UP000664632">
    <property type="component" value="Unassembled WGS sequence"/>
</dbReference>
<gene>
    <name evidence="2" type="ORF">JZO69_14705</name>
</gene>
<sequence>MKKILFKASTLLFLVSLVYPTYASASELPEDTFKDFDISLQEPSHLGKITTDELNSSSEIVEDNLGVSETLNVFVDAKDACVVGKGTVIDEVFIKEKVIDQIIISGTEIAKDQIDITISSQLFSTADEQHITYSLSGKFTRSLLISEDFSVQRDLKVTFEDAKLTAKPNPVTTILGTKDNEYDLYTFIKDVKLGEQNLIEDDYSVLLKDTVPTDTTGQKKVNVQVILNADKSKMTEVQVPVNVRWGNSIAISGEWTGTDARRIVSVLTLQKGPSLSLEPGQGASSLDFGSLPTFDSPIFSTVSFYHADDLGILNLNLSPNRQFSLKSKDTPIQIKEAWNIEIGERADIAIGDIIQVWHGRKTGEKYERAWLYFVGNENFLDETSGLNDVYYEVTEEGLKLIHLNTLSTTEISVPIYTSESYLDEHIDEMIDSKGLSTISKKFISYPDTTSFGKKEAVIRVEQTISSGKKVQYDYSVPVIVEEGELNLSVPQVLTFDDFTLCSQKQLVGRNNEKNDLLGLTIEDSRGAGVQGNYALSLAMDDDSLLSRYVVYKDANDDQEQFLNHSAIPIFNSTLEDNPNAPSETAPLRTWDSKKGLFLSIPADEPLKAQTYTGTLKWTLTAGP</sequence>
<organism evidence="2 3">
    <name type="scientific">Candidatus Enterococcus ikei</name>
    <dbReference type="NCBI Taxonomy" id="2815326"/>
    <lineage>
        <taxon>Bacteria</taxon>
        <taxon>Bacillati</taxon>
        <taxon>Bacillota</taxon>
        <taxon>Bacilli</taxon>
        <taxon>Lactobacillales</taxon>
        <taxon>Enterococcaceae</taxon>
        <taxon>Enterococcus</taxon>
    </lineage>
</organism>
<dbReference type="RefSeq" id="WP_207113586.1">
    <property type="nucleotide sequence ID" value="NZ_JAFLWD010000042.1"/>
</dbReference>
<protein>
    <recommendedName>
        <fullName evidence="4">WxL domain-containing protein</fullName>
    </recommendedName>
</protein>
<feature type="signal peptide" evidence="1">
    <location>
        <begin position="1"/>
        <end position="25"/>
    </location>
</feature>
<comment type="caution">
    <text evidence="2">The sequence shown here is derived from an EMBL/GenBank/DDBJ whole genome shotgun (WGS) entry which is preliminary data.</text>
</comment>
<evidence type="ECO:0000313" key="3">
    <source>
        <dbReference type="Proteomes" id="UP000664632"/>
    </source>
</evidence>
<dbReference type="EMBL" id="JAFLWD010000042">
    <property type="protein sequence ID" value="MBO0441615.1"/>
    <property type="molecule type" value="Genomic_DNA"/>
</dbReference>
<feature type="chain" id="PRO_5047132569" description="WxL domain-containing protein" evidence="1">
    <location>
        <begin position="26"/>
        <end position="623"/>
    </location>
</feature>